<keyword evidence="9" id="KW-1185">Reference proteome</keyword>
<keyword evidence="4 7" id="KW-0560">Oxidoreductase</keyword>
<protein>
    <submittedName>
        <fullName evidence="8">Cytochrome P450</fullName>
    </submittedName>
</protein>
<comment type="caution">
    <text evidence="8">The sequence shown here is derived from an EMBL/GenBank/DDBJ whole genome shotgun (WGS) entry which is preliminary data.</text>
</comment>
<proteinExistence type="inferred from homology"/>
<accession>A0ABT2ULF1</accession>
<evidence type="ECO:0000256" key="3">
    <source>
        <dbReference type="ARBA" id="ARBA00022723"/>
    </source>
</evidence>
<dbReference type="InterPro" id="IPR036396">
    <property type="entry name" value="Cyt_P450_sf"/>
</dbReference>
<dbReference type="SUPFAM" id="SSF48264">
    <property type="entry name" value="Cytochrome P450"/>
    <property type="match status" value="1"/>
</dbReference>
<evidence type="ECO:0000256" key="6">
    <source>
        <dbReference type="ARBA" id="ARBA00023033"/>
    </source>
</evidence>
<dbReference type="RefSeq" id="WP_262686397.1">
    <property type="nucleotide sequence ID" value="NZ_JAOQIO010000094.1"/>
</dbReference>
<evidence type="ECO:0000313" key="8">
    <source>
        <dbReference type="EMBL" id="MCU6795467.1"/>
    </source>
</evidence>
<dbReference type="PANTHER" id="PTHR24291:SF50">
    <property type="entry name" value="BIFUNCTIONAL ALBAFLAVENONE MONOOXYGENASE_TERPENE SYNTHASE"/>
    <property type="match status" value="1"/>
</dbReference>
<dbReference type="PROSITE" id="PS00086">
    <property type="entry name" value="CYTOCHROME_P450"/>
    <property type="match status" value="1"/>
</dbReference>
<dbReference type="InterPro" id="IPR001128">
    <property type="entry name" value="Cyt_P450"/>
</dbReference>
<dbReference type="PRINTS" id="PR00463">
    <property type="entry name" value="EP450I"/>
</dbReference>
<dbReference type="Pfam" id="PF00067">
    <property type="entry name" value="p450"/>
    <property type="match status" value="1"/>
</dbReference>
<dbReference type="PANTHER" id="PTHR24291">
    <property type="entry name" value="CYTOCHROME P450 FAMILY 4"/>
    <property type="match status" value="1"/>
</dbReference>
<evidence type="ECO:0000256" key="2">
    <source>
        <dbReference type="ARBA" id="ARBA00022617"/>
    </source>
</evidence>
<comment type="similarity">
    <text evidence="1 7">Belongs to the cytochrome P450 family.</text>
</comment>
<dbReference type="PRINTS" id="PR00385">
    <property type="entry name" value="P450"/>
</dbReference>
<evidence type="ECO:0000256" key="1">
    <source>
        <dbReference type="ARBA" id="ARBA00010617"/>
    </source>
</evidence>
<gene>
    <name evidence="8" type="ORF">OB236_25470</name>
</gene>
<dbReference type="InterPro" id="IPR050196">
    <property type="entry name" value="Cytochrome_P450_Monoox"/>
</dbReference>
<dbReference type="Gene3D" id="1.10.630.10">
    <property type="entry name" value="Cytochrome P450"/>
    <property type="match status" value="1"/>
</dbReference>
<evidence type="ECO:0000313" key="9">
    <source>
        <dbReference type="Proteomes" id="UP001652445"/>
    </source>
</evidence>
<dbReference type="EMBL" id="JAOQIO010000094">
    <property type="protein sequence ID" value="MCU6795467.1"/>
    <property type="molecule type" value="Genomic_DNA"/>
</dbReference>
<keyword evidence="3 7" id="KW-0479">Metal-binding</keyword>
<evidence type="ECO:0000256" key="5">
    <source>
        <dbReference type="ARBA" id="ARBA00023004"/>
    </source>
</evidence>
<evidence type="ECO:0000256" key="4">
    <source>
        <dbReference type="ARBA" id="ARBA00023002"/>
    </source>
</evidence>
<keyword evidence="6 7" id="KW-0503">Monooxygenase</keyword>
<name>A0ABT2ULF1_9BACL</name>
<dbReference type="InterPro" id="IPR002401">
    <property type="entry name" value="Cyt_P450_E_grp-I"/>
</dbReference>
<reference evidence="8 9" key="1">
    <citation type="submission" date="2022-09" db="EMBL/GenBank/DDBJ databases">
        <authorList>
            <person name="Han X.L."/>
            <person name="Wang Q."/>
            <person name="Lu T."/>
        </authorList>
    </citation>
    <scope>NUCLEOTIDE SEQUENCE [LARGE SCALE GENOMIC DNA]</scope>
    <source>
        <strain evidence="8 9">WQ 127069</strain>
    </source>
</reference>
<evidence type="ECO:0000256" key="7">
    <source>
        <dbReference type="RuleBase" id="RU000461"/>
    </source>
</evidence>
<keyword evidence="2 7" id="KW-0349">Heme</keyword>
<keyword evidence="5 7" id="KW-0408">Iron</keyword>
<dbReference type="InterPro" id="IPR017972">
    <property type="entry name" value="Cyt_P450_CS"/>
</dbReference>
<organism evidence="8 9">
    <name type="scientific">Paenibacillus baimaensis</name>
    <dbReference type="NCBI Taxonomy" id="2982185"/>
    <lineage>
        <taxon>Bacteria</taxon>
        <taxon>Bacillati</taxon>
        <taxon>Bacillota</taxon>
        <taxon>Bacilli</taxon>
        <taxon>Bacillales</taxon>
        <taxon>Paenibacillaceae</taxon>
        <taxon>Paenibacillus</taxon>
    </lineage>
</organism>
<dbReference type="Proteomes" id="UP001652445">
    <property type="component" value="Unassembled WGS sequence"/>
</dbReference>
<sequence length="455" mass="51727">MLLLIAAKQSKEATTISRVTEIDKSRLQVFMAFQKDPLHLLESTLHDGDMVYLGNGRKRPAYIVNSPEFVHEILVSKDAFFVKGRSSSVLSRTIGDGLLTSEHERHQKQRQYMQPVFYKERIQSYAQIVLREAEAFANRLTEGQTLSISDTMMQLTLTVIAQTMFATDLEERKSELAAAVNDTIERSARTLFSPFIMPLGMPTPGNIVHRRAIRTLETMVYEVINDAQIHPDKYQLSLLGLLMDTKDTNGEGIPIEEMRNQMMTMLLAGHETTANLLTWIWYSLGEHPEVEAKFHKELENVELTVGSAMEQYRKLTYTNQIIQEALRLYPPAWTILREAEREVTMLGETFAPHSSFLISPYSIHRNGNVFEDPLTFRPERFAEGAGSWPRFAYFPFGGGSRSCIGSNFAMMEATLILAAVGKRFRFRRTDSLPVQPEPLVSLRIKGGLNMEPIKQ</sequence>